<feature type="domain" description="PITH" evidence="2">
    <location>
        <begin position="2"/>
        <end position="188"/>
    </location>
</feature>
<reference evidence="3 4" key="1">
    <citation type="journal article" date="2016" name="Nat. Commun.">
        <title>Ectomycorrhizal ecology is imprinted in the genome of the dominant symbiotic fungus Cenococcum geophilum.</title>
        <authorList>
            <consortium name="DOE Joint Genome Institute"/>
            <person name="Peter M."/>
            <person name="Kohler A."/>
            <person name="Ohm R.A."/>
            <person name="Kuo A."/>
            <person name="Krutzmann J."/>
            <person name="Morin E."/>
            <person name="Arend M."/>
            <person name="Barry K.W."/>
            <person name="Binder M."/>
            <person name="Choi C."/>
            <person name="Clum A."/>
            <person name="Copeland A."/>
            <person name="Grisel N."/>
            <person name="Haridas S."/>
            <person name="Kipfer T."/>
            <person name="LaButti K."/>
            <person name="Lindquist E."/>
            <person name="Lipzen A."/>
            <person name="Maire R."/>
            <person name="Meier B."/>
            <person name="Mihaltcheva S."/>
            <person name="Molinier V."/>
            <person name="Murat C."/>
            <person name="Poggeler S."/>
            <person name="Quandt C.A."/>
            <person name="Sperisen C."/>
            <person name="Tritt A."/>
            <person name="Tisserant E."/>
            <person name="Crous P.W."/>
            <person name="Henrissat B."/>
            <person name="Nehls U."/>
            <person name="Egli S."/>
            <person name="Spatafora J.W."/>
            <person name="Grigoriev I.V."/>
            <person name="Martin F.M."/>
        </authorList>
    </citation>
    <scope>NUCLEOTIDE SEQUENCE [LARGE SCALE GENOMIC DNA]</scope>
    <source>
        <strain evidence="3 4">CBS 207.34</strain>
    </source>
</reference>
<dbReference type="Gene3D" id="2.60.120.470">
    <property type="entry name" value="PITH domain"/>
    <property type="match status" value="1"/>
</dbReference>
<dbReference type="EMBL" id="KV750173">
    <property type="protein sequence ID" value="OCL05940.1"/>
    <property type="molecule type" value="Genomic_DNA"/>
</dbReference>
<evidence type="ECO:0000259" key="2">
    <source>
        <dbReference type="PROSITE" id="PS51532"/>
    </source>
</evidence>
<feature type="non-terminal residue" evidence="3">
    <location>
        <position position="1"/>
    </location>
</feature>
<protein>
    <submittedName>
        <fullName evidence="3">DUF1000-domain-containing protein</fullName>
    </submittedName>
</protein>
<dbReference type="SUPFAM" id="SSF49785">
    <property type="entry name" value="Galactose-binding domain-like"/>
    <property type="match status" value="1"/>
</dbReference>
<gene>
    <name evidence="3" type="ORF">AOQ84DRAFT_269747</name>
</gene>
<proteinExistence type="inferred from homology"/>
<dbReference type="AlphaFoldDB" id="A0A8E2EWL4"/>
<sequence length="188" mass="20958">WLGADTPRGCFDLTPCIDRKGFEILNVNGSLDQTVVLSPKAPSSLSKRIRHRPRQSTKAKDWIESSTDHQLLFFIRFEARVTVDSIQITSPLVSGGEEGEDDTPSRPRLIKVFVNPLHAIEFDEAGDSTPTLTANLKASDWGSDTSTAAIATRSPKFQRVSSLCLFFEESERPEAEQTRLDRIRIIGK</sequence>
<dbReference type="InterPro" id="IPR045099">
    <property type="entry name" value="PITH1-like"/>
</dbReference>
<dbReference type="InterPro" id="IPR037047">
    <property type="entry name" value="PITH_dom_sf"/>
</dbReference>
<name>A0A8E2EWL4_9PEZI</name>
<dbReference type="InterPro" id="IPR010400">
    <property type="entry name" value="PITH_dom"/>
</dbReference>
<dbReference type="PROSITE" id="PS51532">
    <property type="entry name" value="PITH"/>
    <property type="match status" value="1"/>
</dbReference>
<keyword evidence="4" id="KW-1185">Reference proteome</keyword>
<dbReference type="PANTHER" id="PTHR12175">
    <property type="entry name" value="AD039 HT014 THIOREDOXIN FAMILY TRP26"/>
    <property type="match status" value="1"/>
</dbReference>
<feature type="non-terminal residue" evidence="3">
    <location>
        <position position="188"/>
    </location>
</feature>
<dbReference type="InterPro" id="IPR008979">
    <property type="entry name" value="Galactose-bd-like_sf"/>
</dbReference>
<comment type="similarity">
    <text evidence="1">Belongs to the PITHD1 family.</text>
</comment>
<evidence type="ECO:0000256" key="1">
    <source>
        <dbReference type="ARBA" id="ARBA00025788"/>
    </source>
</evidence>
<evidence type="ECO:0000313" key="4">
    <source>
        <dbReference type="Proteomes" id="UP000250140"/>
    </source>
</evidence>
<accession>A0A8E2EWL4</accession>
<dbReference type="OrthoDB" id="2121326at2759"/>
<organism evidence="3 4">
    <name type="scientific">Glonium stellatum</name>
    <dbReference type="NCBI Taxonomy" id="574774"/>
    <lineage>
        <taxon>Eukaryota</taxon>
        <taxon>Fungi</taxon>
        <taxon>Dikarya</taxon>
        <taxon>Ascomycota</taxon>
        <taxon>Pezizomycotina</taxon>
        <taxon>Dothideomycetes</taxon>
        <taxon>Pleosporomycetidae</taxon>
        <taxon>Gloniales</taxon>
        <taxon>Gloniaceae</taxon>
        <taxon>Glonium</taxon>
    </lineage>
</organism>
<dbReference type="PANTHER" id="PTHR12175:SF5">
    <property type="entry name" value="OS03G0795500 PROTEIN"/>
    <property type="match status" value="1"/>
</dbReference>
<dbReference type="GO" id="GO:0005737">
    <property type="term" value="C:cytoplasm"/>
    <property type="evidence" value="ECO:0007669"/>
    <property type="project" value="UniProtKB-ARBA"/>
</dbReference>
<dbReference type="Proteomes" id="UP000250140">
    <property type="component" value="Unassembled WGS sequence"/>
</dbReference>
<dbReference type="Pfam" id="PF06201">
    <property type="entry name" value="PITH"/>
    <property type="match status" value="1"/>
</dbReference>
<evidence type="ECO:0000313" key="3">
    <source>
        <dbReference type="EMBL" id="OCL05940.1"/>
    </source>
</evidence>